<dbReference type="Proteomes" id="UP000011939">
    <property type="component" value="Unassembled WGS sequence"/>
</dbReference>
<evidence type="ECO:0000313" key="2">
    <source>
        <dbReference type="Proteomes" id="UP000011939"/>
    </source>
</evidence>
<reference evidence="1 2" key="1">
    <citation type="journal article" date="2013" name="Genome Announc.">
        <title>Genome Sequence of Campylobacter showae UNSWCD, Isolated from a Patient with Crohn's Disease.</title>
        <authorList>
            <person name="Tay A.P."/>
            <person name="Kaakoush N.O."/>
            <person name="Deshpande N.P."/>
            <person name="Chen Z."/>
            <person name="Mitchell H."/>
            <person name="Wilkins M.R."/>
        </authorList>
    </citation>
    <scope>NUCLEOTIDE SEQUENCE [LARGE SCALE GENOMIC DNA]</scope>
    <source>
        <strain evidence="1 2">CSUNSWCD</strain>
    </source>
</reference>
<protein>
    <submittedName>
        <fullName evidence="1">Uncharacterized protein</fullName>
    </submittedName>
</protein>
<name>M5INF2_9BACT</name>
<proteinExistence type="predicted"/>
<evidence type="ECO:0000313" key="1">
    <source>
        <dbReference type="EMBL" id="EKU10279.1"/>
    </source>
</evidence>
<accession>M5INF2</accession>
<dbReference type="PATRIC" id="fig|1244083.3.peg.2323"/>
<sequence>MIILNLMRRNLHFCCQIYVRQIKSERKFGPSLNLIRSAKFEREKI</sequence>
<gene>
    <name evidence="1" type="ORF">CSUNSWCD_1076</name>
</gene>
<dbReference type="EMBL" id="AMZQ01000016">
    <property type="protein sequence ID" value="EKU10279.1"/>
    <property type="molecule type" value="Genomic_DNA"/>
</dbReference>
<comment type="caution">
    <text evidence="1">The sequence shown here is derived from an EMBL/GenBank/DDBJ whole genome shotgun (WGS) entry which is preliminary data.</text>
</comment>
<organism evidence="1 2">
    <name type="scientific">Campylobacter showae CSUNSWCD</name>
    <dbReference type="NCBI Taxonomy" id="1244083"/>
    <lineage>
        <taxon>Bacteria</taxon>
        <taxon>Pseudomonadati</taxon>
        <taxon>Campylobacterota</taxon>
        <taxon>Epsilonproteobacteria</taxon>
        <taxon>Campylobacterales</taxon>
        <taxon>Campylobacteraceae</taxon>
        <taxon>Campylobacter</taxon>
    </lineage>
</organism>
<dbReference type="AlphaFoldDB" id="M5INF2"/>